<dbReference type="InterPro" id="IPR020843">
    <property type="entry name" value="ER"/>
</dbReference>
<dbReference type="Proteomes" id="UP000016924">
    <property type="component" value="Unassembled WGS sequence"/>
</dbReference>
<name>R7Z0E8_CONA1</name>
<dbReference type="HOGENOM" id="CLU_026673_3_3_1"/>
<dbReference type="Pfam" id="PF13602">
    <property type="entry name" value="ADH_zinc_N_2"/>
    <property type="match status" value="1"/>
</dbReference>
<gene>
    <name evidence="2" type="ORF">W97_06975</name>
</gene>
<dbReference type="Gene3D" id="3.40.50.720">
    <property type="entry name" value="NAD(P)-binding Rossmann-like Domain"/>
    <property type="match status" value="1"/>
</dbReference>
<dbReference type="SMART" id="SM00829">
    <property type="entry name" value="PKS_ER"/>
    <property type="match status" value="1"/>
</dbReference>
<feature type="domain" description="Enoyl reductase (ER)" evidence="1">
    <location>
        <begin position="20"/>
        <end position="337"/>
    </location>
</feature>
<dbReference type="RefSeq" id="XP_007782924.1">
    <property type="nucleotide sequence ID" value="XM_007784734.1"/>
</dbReference>
<proteinExistence type="predicted"/>
<dbReference type="Gene3D" id="3.90.180.10">
    <property type="entry name" value="Medium-chain alcohol dehydrogenases, catalytic domain"/>
    <property type="match status" value="1"/>
</dbReference>
<dbReference type="CDD" id="cd08267">
    <property type="entry name" value="MDR1"/>
    <property type="match status" value="1"/>
</dbReference>
<dbReference type="PANTHER" id="PTHR11695:SF294">
    <property type="entry name" value="RETICULON-4-INTERACTING PROTEIN 1, MITOCHONDRIAL"/>
    <property type="match status" value="1"/>
</dbReference>
<dbReference type="SUPFAM" id="SSF51735">
    <property type="entry name" value="NAD(P)-binding Rossmann-fold domains"/>
    <property type="match status" value="1"/>
</dbReference>
<evidence type="ECO:0000259" key="1">
    <source>
        <dbReference type="SMART" id="SM00829"/>
    </source>
</evidence>
<dbReference type="GO" id="GO:0005739">
    <property type="term" value="C:mitochondrion"/>
    <property type="evidence" value="ECO:0007669"/>
    <property type="project" value="TreeGrafter"/>
</dbReference>
<dbReference type="InterPro" id="IPR013154">
    <property type="entry name" value="ADH-like_N"/>
</dbReference>
<dbReference type="InterPro" id="IPR011032">
    <property type="entry name" value="GroES-like_sf"/>
</dbReference>
<dbReference type="SUPFAM" id="SSF50129">
    <property type="entry name" value="GroES-like"/>
    <property type="match status" value="1"/>
</dbReference>
<dbReference type="InterPro" id="IPR036291">
    <property type="entry name" value="NAD(P)-bd_dom_sf"/>
</dbReference>
<dbReference type="InterPro" id="IPR050700">
    <property type="entry name" value="YIM1/Zinc_Alcohol_DH_Fams"/>
</dbReference>
<evidence type="ECO:0000313" key="3">
    <source>
        <dbReference type="Proteomes" id="UP000016924"/>
    </source>
</evidence>
<reference evidence="3" key="1">
    <citation type="submission" date="2012-06" db="EMBL/GenBank/DDBJ databases">
        <title>The genome sequence of Coniosporium apollinis CBS 100218.</title>
        <authorList>
            <consortium name="The Broad Institute Genome Sequencing Platform"/>
            <person name="Cuomo C."/>
            <person name="Gorbushina A."/>
            <person name="Noack S."/>
            <person name="Walker B."/>
            <person name="Young S.K."/>
            <person name="Zeng Q."/>
            <person name="Gargeya S."/>
            <person name="Fitzgerald M."/>
            <person name="Haas B."/>
            <person name="Abouelleil A."/>
            <person name="Alvarado L."/>
            <person name="Arachchi H.M."/>
            <person name="Berlin A.M."/>
            <person name="Chapman S.B."/>
            <person name="Goldberg J."/>
            <person name="Griggs A."/>
            <person name="Gujja S."/>
            <person name="Hansen M."/>
            <person name="Howarth C."/>
            <person name="Imamovic A."/>
            <person name="Larimer J."/>
            <person name="McCowan C."/>
            <person name="Montmayeur A."/>
            <person name="Murphy C."/>
            <person name="Neiman D."/>
            <person name="Pearson M."/>
            <person name="Priest M."/>
            <person name="Roberts A."/>
            <person name="Saif S."/>
            <person name="Shea T."/>
            <person name="Sisk P."/>
            <person name="Sykes S."/>
            <person name="Wortman J."/>
            <person name="Nusbaum C."/>
            <person name="Birren B."/>
        </authorList>
    </citation>
    <scope>NUCLEOTIDE SEQUENCE [LARGE SCALE GENOMIC DNA]</scope>
    <source>
        <strain evidence="3">CBS 100218</strain>
    </source>
</reference>
<dbReference type="OrthoDB" id="201656at2759"/>
<accession>R7Z0E8</accession>
<protein>
    <recommendedName>
        <fullName evidence="1">Enoyl reductase (ER) domain-containing protein</fullName>
    </recommendedName>
</protein>
<keyword evidence="3" id="KW-1185">Reference proteome</keyword>
<dbReference type="eggNOG" id="KOG1198">
    <property type="taxonomic scope" value="Eukaryota"/>
</dbReference>
<sequence length="343" mass="36475">MASHQPATMKAWLYSSATGGLEKNLQLNLNAPQPRQPLFKNEILVEVISMSVNPADAKLPELGFVAKALISTPASPGLDYCGRVVATGTVVDSVRIGEIIFGKLEKPTKFGTLGQYVVVTHEDCASLPDGVDPDHAAAIGTAGLTAYQSIVPYVKAGSKVFINGGSGGVGTFGIQIAKNAGCHVTTTCSAPNVSLCQELGADDVIDYKTTDVYQELVARGQIFDLVVDNAGTPLNLYKDSANFLKPEGIFEQVGGPMSFSGTATVASNMLLPSFLGGGKRPYHFFVAKNSHDDLAEIGRLMKEGKIRAVIDSIFEYEDAPRAFEKLKTGRARGKIVVHVTKKP</sequence>
<dbReference type="AlphaFoldDB" id="R7Z0E8"/>
<dbReference type="Pfam" id="PF08240">
    <property type="entry name" value="ADH_N"/>
    <property type="match status" value="1"/>
</dbReference>
<evidence type="ECO:0000313" key="2">
    <source>
        <dbReference type="EMBL" id="EON67607.1"/>
    </source>
</evidence>
<dbReference type="OMA" id="SGGCGIF"/>
<dbReference type="GeneID" id="19904286"/>
<dbReference type="EMBL" id="JH767588">
    <property type="protein sequence ID" value="EON67607.1"/>
    <property type="molecule type" value="Genomic_DNA"/>
</dbReference>
<dbReference type="STRING" id="1168221.R7Z0E8"/>
<dbReference type="PANTHER" id="PTHR11695">
    <property type="entry name" value="ALCOHOL DEHYDROGENASE RELATED"/>
    <property type="match status" value="1"/>
</dbReference>
<organism evidence="2 3">
    <name type="scientific">Coniosporium apollinis (strain CBS 100218)</name>
    <name type="common">Rock-inhabiting black yeast</name>
    <dbReference type="NCBI Taxonomy" id="1168221"/>
    <lineage>
        <taxon>Eukaryota</taxon>
        <taxon>Fungi</taxon>
        <taxon>Dikarya</taxon>
        <taxon>Ascomycota</taxon>
        <taxon>Pezizomycotina</taxon>
        <taxon>Dothideomycetes</taxon>
        <taxon>Dothideomycetes incertae sedis</taxon>
        <taxon>Coniosporium</taxon>
    </lineage>
</organism>
<dbReference type="GO" id="GO:0016491">
    <property type="term" value="F:oxidoreductase activity"/>
    <property type="evidence" value="ECO:0007669"/>
    <property type="project" value="InterPro"/>
</dbReference>